<dbReference type="InterPro" id="IPR050413">
    <property type="entry name" value="TCR_beta_variable"/>
</dbReference>
<dbReference type="RefSeq" id="XP_060052710.1">
    <property type="nucleotide sequence ID" value="XM_060196727.1"/>
</dbReference>
<evidence type="ECO:0000256" key="2">
    <source>
        <dbReference type="ARBA" id="ARBA00022859"/>
    </source>
</evidence>
<dbReference type="PANTHER" id="PTHR23268">
    <property type="entry name" value="T-CELL RECEPTOR BETA CHAIN"/>
    <property type="match status" value="1"/>
</dbReference>
<protein>
    <submittedName>
        <fullName evidence="5">Uncharacterized protein LOC132539945</fullName>
    </submittedName>
</protein>
<dbReference type="InterPro" id="IPR036179">
    <property type="entry name" value="Ig-like_dom_sf"/>
</dbReference>
<evidence type="ECO:0000313" key="5">
    <source>
        <dbReference type="RefSeq" id="XP_060052710.1"/>
    </source>
</evidence>
<dbReference type="CDD" id="cd00099">
    <property type="entry name" value="IgV"/>
    <property type="match status" value="1"/>
</dbReference>
<gene>
    <name evidence="5" type="primary">LOC132539945</name>
</gene>
<dbReference type="PANTHER" id="PTHR23268:SF75">
    <property type="entry name" value="T CELL RECEPTOR BETA VARIABLE 13"/>
    <property type="match status" value="1"/>
</dbReference>
<reference evidence="5" key="1">
    <citation type="submission" date="2025-08" db="UniProtKB">
        <authorList>
            <consortium name="RefSeq"/>
        </authorList>
    </citation>
    <scope>IDENTIFICATION</scope>
</reference>
<dbReference type="SUPFAM" id="SSF48726">
    <property type="entry name" value="Immunoglobulin"/>
    <property type="match status" value="2"/>
</dbReference>
<keyword evidence="4" id="KW-1185">Reference proteome</keyword>
<proteinExistence type="predicted"/>
<dbReference type="SMART" id="SM00406">
    <property type="entry name" value="IGv"/>
    <property type="match status" value="1"/>
</dbReference>
<keyword evidence="2" id="KW-0391">Immunity</keyword>
<keyword evidence="1" id="KW-0732">Signal</keyword>
<evidence type="ECO:0000259" key="3">
    <source>
        <dbReference type="PROSITE" id="PS50835"/>
    </source>
</evidence>
<name>A0ABM3XV59_ERIEU</name>
<evidence type="ECO:0000313" key="4">
    <source>
        <dbReference type="Proteomes" id="UP001652624"/>
    </source>
</evidence>
<dbReference type="Proteomes" id="UP001652624">
    <property type="component" value="Chromosome 8"/>
</dbReference>
<dbReference type="InterPro" id="IPR013783">
    <property type="entry name" value="Ig-like_fold"/>
</dbReference>
<accession>A0ABM3XV59</accession>
<dbReference type="InterPro" id="IPR013106">
    <property type="entry name" value="Ig_V-set"/>
</dbReference>
<sequence length="276" mass="30531">MTSQSSHTCEEKGGVRALLSCQTPEAGREMSSLILLTPSRLLCWVFICLLTSGSTDDEVIQNPRHVIRSRGKEAVLNCQPKAGHDTVYWYRQALSHSLQFLVSYFEKEEREKGSIPDRFSAQQFGSVDPGVIQSPRHVIKGKGEKAILKCSPMSGHSSVSWYQQVLGQGPQFLVSYYEKMEQDKGAIPDRFSAQQLDNYSSEMNMTFLEPGDSALYLCASSLHSPAEPLAFCTQTSCPSTHCCTSLFRGRSIADTSAVLIVGRLGMTFNIQTGIDR</sequence>
<dbReference type="GeneID" id="132539945"/>
<dbReference type="PROSITE" id="PS50835">
    <property type="entry name" value="IG_LIKE"/>
    <property type="match status" value="1"/>
</dbReference>
<dbReference type="Gene3D" id="2.60.40.10">
    <property type="entry name" value="Immunoglobulins"/>
    <property type="match status" value="2"/>
</dbReference>
<organism evidence="4 5">
    <name type="scientific">Erinaceus europaeus</name>
    <name type="common">Western European hedgehog</name>
    <dbReference type="NCBI Taxonomy" id="9365"/>
    <lineage>
        <taxon>Eukaryota</taxon>
        <taxon>Metazoa</taxon>
        <taxon>Chordata</taxon>
        <taxon>Craniata</taxon>
        <taxon>Vertebrata</taxon>
        <taxon>Euteleostomi</taxon>
        <taxon>Mammalia</taxon>
        <taxon>Eutheria</taxon>
        <taxon>Laurasiatheria</taxon>
        <taxon>Eulipotyphla</taxon>
        <taxon>Erinaceidae</taxon>
        <taxon>Erinaceinae</taxon>
        <taxon>Erinaceus</taxon>
    </lineage>
</organism>
<dbReference type="Pfam" id="PF07686">
    <property type="entry name" value="V-set"/>
    <property type="match status" value="2"/>
</dbReference>
<feature type="domain" description="Ig-like" evidence="3">
    <location>
        <begin position="129"/>
        <end position="230"/>
    </location>
</feature>
<evidence type="ECO:0000256" key="1">
    <source>
        <dbReference type="ARBA" id="ARBA00022729"/>
    </source>
</evidence>
<dbReference type="InterPro" id="IPR007110">
    <property type="entry name" value="Ig-like_dom"/>
</dbReference>